<dbReference type="PANTHER" id="PTHR32322">
    <property type="entry name" value="INNER MEMBRANE TRANSPORTER"/>
    <property type="match status" value="1"/>
</dbReference>
<feature type="transmembrane region" description="Helical" evidence="6">
    <location>
        <begin position="66"/>
        <end position="85"/>
    </location>
</feature>
<evidence type="ECO:0000256" key="6">
    <source>
        <dbReference type="SAM" id="Phobius"/>
    </source>
</evidence>
<dbReference type="InterPro" id="IPR050638">
    <property type="entry name" value="AA-Vitamin_Transporters"/>
</dbReference>
<dbReference type="Proteomes" id="UP000268727">
    <property type="component" value="Unassembled WGS sequence"/>
</dbReference>
<feature type="transmembrane region" description="Helical" evidence="6">
    <location>
        <begin position="297"/>
        <end position="314"/>
    </location>
</feature>
<sequence>MRAPYRPPAGPGASDVTVPAAEIRVIPAVRRESVGDVRWAALGVVYVVWGSTYLGIRFTIESMPPLVSAGTRFFLAGAVLAVVVAWRGGLRMTRRQFGSAVLLGLLLPAWGNGLVVLAEQSVASGLAALLVAAVPLYVVLMRRFAGERPHRVTYAGVAIGLVGLAVLLSDDVGESSWWGPWVVLLAALGWALGSFLSSRLDTPANPFALSAVEMLAGGVALTVAGLAAGERVSFGAITTSSWVAWGYLVVFGSLLAFSSYVYVLGQLPVSTVATYAYVNPVIAVVLGVWLADERFGVRQLLGGLLVVAAVVLVVRAERKRRTPVGVSPRAEDER</sequence>
<feature type="transmembrane region" description="Helical" evidence="6">
    <location>
        <begin position="39"/>
        <end position="60"/>
    </location>
</feature>
<dbReference type="Pfam" id="PF00892">
    <property type="entry name" value="EamA"/>
    <property type="match status" value="2"/>
</dbReference>
<organism evidence="8 9">
    <name type="scientific">Saccharothrix texasensis</name>
    <dbReference type="NCBI Taxonomy" id="103734"/>
    <lineage>
        <taxon>Bacteria</taxon>
        <taxon>Bacillati</taxon>
        <taxon>Actinomycetota</taxon>
        <taxon>Actinomycetes</taxon>
        <taxon>Pseudonocardiales</taxon>
        <taxon>Pseudonocardiaceae</taxon>
        <taxon>Saccharothrix</taxon>
    </lineage>
</organism>
<keyword evidence="3 6" id="KW-0812">Transmembrane</keyword>
<keyword evidence="5 6" id="KW-0472">Membrane</keyword>
<evidence type="ECO:0000256" key="2">
    <source>
        <dbReference type="ARBA" id="ARBA00007362"/>
    </source>
</evidence>
<evidence type="ECO:0000256" key="4">
    <source>
        <dbReference type="ARBA" id="ARBA00022989"/>
    </source>
</evidence>
<comment type="subcellular location">
    <subcellularLocation>
        <location evidence="1">Membrane</location>
        <topology evidence="1">Multi-pass membrane protein</topology>
    </subcellularLocation>
</comment>
<name>A0A3N1HEC0_9PSEU</name>
<evidence type="ECO:0000259" key="7">
    <source>
        <dbReference type="Pfam" id="PF00892"/>
    </source>
</evidence>
<dbReference type="AlphaFoldDB" id="A0A3N1HEC0"/>
<comment type="caution">
    <text evidence="8">The sequence shown here is derived from an EMBL/GenBank/DDBJ whole genome shotgun (WGS) entry which is preliminary data.</text>
</comment>
<feature type="transmembrane region" description="Helical" evidence="6">
    <location>
        <begin position="244"/>
        <end position="265"/>
    </location>
</feature>
<evidence type="ECO:0000256" key="3">
    <source>
        <dbReference type="ARBA" id="ARBA00022692"/>
    </source>
</evidence>
<feature type="transmembrane region" description="Helical" evidence="6">
    <location>
        <begin position="207"/>
        <end position="229"/>
    </location>
</feature>
<proteinExistence type="inferred from homology"/>
<feature type="transmembrane region" description="Helical" evidence="6">
    <location>
        <begin position="272"/>
        <end position="291"/>
    </location>
</feature>
<evidence type="ECO:0000256" key="1">
    <source>
        <dbReference type="ARBA" id="ARBA00004141"/>
    </source>
</evidence>
<keyword evidence="4 6" id="KW-1133">Transmembrane helix</keyword>
<dbReference type="OrthoDB" id="9812547at2"/>
<keyword evidence="9" id="KW-1185">Reference proteome</keyword>
<dbReference type="EMBL" id="RJKM01000001">
    <property type="protein sequence ID" value="ROP40826.1"/>
    <property type="molecule type" value="Genomic_DNA"/>
</dbReference>
<feature type="domain" description="EamA" evidence="7">
    <location>
        <begin position="178"/>
        <end position="314"/>
    </location>
</feature>
<comment type="similarity">
    <text evidence="2">Belongs to the EamA transporter family.</text>
</comment>
<protein>
    <submittedName>
        <fullName evidence="8">Drug/metabolite transporter (DMT)-like permease</fullName>
    </submittedName>
</protein>
<gene>
    <name evidence="8" type="ORF">EDD40_6245</name>
</gene>
<dbReference type="Gene3D" id="1.10.3730.20">
    <property type="match status" value="1"/>
</dbReference>
<dbReference type="InterPro" id="IPR037185">
    <property type="entry name" value="EmrE-like"/>
</dbReference>
<feature type="transmembrane region" description="Helical" evidence="6">
    <location>
        <begin position="122"/>
        <end position="140"/>
    </location>
</feature>
<dbReference type="SUPFAM" id="SSF103481">
    <property type="entry name" value="Multidrug resistance efflux transporter EmrE"/>
    <property type="match status" value="2"/>
</dbReference>
<accession>A0A3N1HEC0</accession>
<dbReference type="GO" id="GO:0016020">
    <property type="term" value="C:membrane"/>
    <property type="evidence" value="ECO:0007669"/>
    <property type="project" value="UniProtKB-SubCell"/>
</dbReference>
<feature type="transmembrane region" description="Helical" evidence="6">
    <location>
        <begin position="97"/>
        <end position="116"/>
    </location>
</feature>
<evidence type="ECO:0000313" key="9">
    <source>
        <dbReference type="Proteomes" id="UP000268727"/>
    </source>
</evidence>
<evidence type="ECO:0000313" key="8">
    <source>
        <dbReference type="EMBL" id="ROP40826.1"/>
    </source>
</evidence>
<feature type="domain" description="EamA" evidence="7">
    <location>
        <begin position="46"/>
        <end position="168"/>
    </location>
</feature>
<feature type="transmembrane region" description="Helical" evidence="6">
    <location>
        <begin position="175"/>
        <end position="195"/>
    </location>
</feature>
<dbReference type="PANTHER" id="PTHR32322:SF2">
    <property type="entry name" value="EAMA DOMAIN-CONTAINING PROTEIN"/>
    <property type="match status" value="1"/>
</dbReference>
<evidence type="ECO:0000256" key="5">
    <source>
        <dbReference type="ARBA" id="ARBA00023136"/>
    </source>
</evidence>
<feature type="transmembrane region" description="Helical" evidence="6">
    <location>
        <begin position="152"/>
        <end position="169"/>
    </location>
</feature>
<reference evidence="8 9" key="1">
    <citation type="submission" date="2018-11" db="EMBL/GenBank/DDBJ databases">
        <title>Sequencing the genomes of 1000 actinobacteria strains.</title>
        <authorList>
            <person name="Klenk H.-P."/>
        </authorList>
    </citation>
    <scope>NUCLEOTIDE SEQUENCE [LARGE SCALE GENOMIC DNA]</scope>
    <source>
        <strain evidence="8 9">DSM 44231</strain>
    </source>
</reference>
<dbReference type="InterPro" id="IPR000620">
    <property type="entry name" value="EamA_dom"/>
</dbReference>